<comment type="caution">
    <text evidence="1">The sequence shown here is derived from an EMBL/GenBank/DDBJ whole genome shotgun (WGS) entry which is preliminary data.</text>
</comment>
<protein>
    <recommendedName>
        <fullName evidence="3">Phage protein</fullName>
    </recommendedName>
</protein>
<evidence type="ECO:0008006" key="3">
    <source>
        <dbReference type="Google" id="ProtNLM"/>
    </source>
</evidence>
<keyword evidence="2" id="KW-1185">Reference proteome</keyword>
<dbReference type="EMBL" id="JACJLL010000026">
    <property type="protein sequence ID" value="MBM6818874.1"/>
    <property type="molecule type" value="Genomic_DNA"/>
</dbReference>
<accession>A0ABS2FF95</accession>
<gene>
    <name evidence="1" type="ORF">H6A19_05915</name>
</gene>
<sequence>MNRSRIAELEQLKQEYELNISEKHKQIINQHVNKHINGLSDEGIARVNGITRRTITNVRNKHKDYVAVLEELRDLQLEQEQEQVENKSITDINVNVEIHSVLRLVLTRAKAGSIKDCELILKYSDKFVEIDKKLQQGSTDLESILESIDDL</sequence>
<organism evidence="1 2">
    <name type="scientific">Clostridium saudiense</name>
    <dbReference type="NCBI Taxonomy" id="1414720"/>
    <lineage>
        <taxon>Bacteria</taxon>
        <taxon>Bacillati</taxon>
        <taxon>Bacillota</taxon>
        <taxon>Clostridia</taxon>
        <taxon>Eubacteriales</taxon>
        <taxon>Clostridiaceae</taxon>
        <taxon>Clostridium</taxon>
    </lineage>
</organism>
<evidence type="ECO:0000313" key="2">
    <source>
        <dbReference type="Proteomes" id="UP000767334"/>
    </source>
</evidence>
<dbReference type="RefSeq" id="WP_204572024.1">
    <property type="nucleotide sequence ID" value="NZ_JACJLL010000026.1"/>
</dbReference>
<dbReference type="Gene3D" id="1.10.10.60">
    <property type="entry name" value="Homeodomain-like"/>
    <property type="match status" value="1"/>
</dbReference>
<reference evidence="1 2" key="1">
    <citation type="journal article" date="2021" name="Sci. Rep.">
        <title>The distribution of antibiotic resistance genes in chicken gut microbiota commensals.</title>
        <authorList>
            <person name="Juricova H."/>
            <person name="Matiasovicova J."/>
            <person name="Kubasova T."/>
            <person name="Cejkova D."/>
            <person name="Rychlik I."/>
        </authorList>
    </citation>
    <scope>NUCLEOTIDE SEQUENCE [LARGE SCALE GENOMIC DNA]</scope>
    <source>
        <strain evidence="1 2">An435</strain>
    </source>
</reference>
<evidence type="ECO:0000313" key="1">
    <source>
        <dbReference type="EMBL" id="MBM6818874.1"/>
    </source>
</evidence>
<proteinExistence type="predicted"/>
<name>A0ABS2FF95_9CLOT</name>
<dbReference type="Proteomes" id="UP000767334">
    <property type="component" value="Unassembled WGS sequence"/>
</dbReference>